<feature type="compositionally biased region" description="Basic residues" evidence="1">
    <location>
        <begin position="1"/>
        <end position="27"/>
    </location>
</feature>
<feature type="compositionally biased region" description="Basic and acidic residues" evidence="1">
    <location>
        <begin position="82"/>
        <end position="91"/>
    </location>
</feature>
<name>A0ABC9ESF5_9POAL</name>
<reference evidence="3" key="1">
    <citation type="submission" date="2024-06" db="EMBL/GenBank/DDBJ databases">
        <authorList>
            <person name="Ryan C."/>
        </authorList>
    </citation>
    <scope>NUCLEOTIDE SEQUENCE [LARGE SCALE GENOMIC DNA]</scope>
</reference>
<proteinExistence type="predicted"/>
<feature type="compositionally biased region" description="Basic residues" evidence="1">
    <location>
        <begin position="35"/>
        <end position="49"/>
    </location>
</feature>
<sequence length="149" mass="16256">MPQRMERRRTHTPRAHLRRRRLVHTHTRPPLTPPHRTRHRDSTHAKTNHISRPGPTRTDLAEEVAEGGGGEGGRREGHRGRGVGDGRRGRGLDGGGGGRDERGGHGGGGDELHPEAGHRSATTNELGGCVERRAGWVVDSAARDLSRRV</sequence>
<keyword evidence="3" id="KW-1185">Reference proteome</keyword>
<protein>
    <submittedName>
        <fullName evidence="2">Uncharacterized protein</fullName>
    </submittedName>
</protein>
<evidence type="ECO:0000313" key="2">
    <source>
        <dbReference type="EMBL" id="CAL5062025.1"/>
    </source>
</evidence>
<dbReference type="AlphaFoldDB" id="A0ABC9ESF5"/>
<evidence type="ECO:0000256" key="1">
    <source>
        <dbReference type="SAM" id="MobiDB-lite"/>
    </source>
</evidence>
<accession>A0ABC9ESF5</accession>
<feature type="region of interest" description="Disordered" evidence="1">
    <location>
        <begin position="1"/>
        <end position="131"/>
    </location>
</feature>
<feature type="compositionally biased region" description="Basic and acidic residues" evidence="1">
    <location>
        <begin position="98"/>
        <end position="118"/>
    </location>
</feature>
<dbReference type="EMBL" id="OZ075115">
    <property type="protein sequence ID" value="CAL5062025.1"/>
    <property type="molecule type" value="Genomic_DNA"/>
</dbReference>
<reference evidence="2 3" key="2">
    <citation type="submission" date="2024-10" db="EMBL/GenBank/DDBJ databases">
        <authorList>
            <person name="Ryan C."/>
        </authorList>
    </citation>
    <scope>NUCLEOTIDE SEQUENCE [LARGE SCALE GENOMIC DNA]</scope>
</reference>
<organism evidence="2 3">
    <name type="scientific">Urochloa decumbens</name>
    <dbReference type="NCBI Taxonomy" id="240449"/>
    <lineage>
        <taxon>Eukaryota</taxon>
        <taxon>Viridiplantae</taxon>
        <taxon>Streptophyta</taxon>
        <taxon>Embryophyta</taxon>
        <taxon>Tracheophyta</taxon>
        <taxon>Spermatophyta</taxon>
        <taxon>Magnoliopsida</taxon>
        <taxon>Liliopsida</taxon>
        <taxon>Poales</taxon>
        <taxon>Poaceae</taxon>
        <taxon>PACMAD clade</taxon>
        <taxon>Panicoideae</taxon>
        <taxon>Panicodae</taxon>
        <taxon>Paniceae</taxon>
        <taxon>Melinidinae</taxon>
        <taxon>Urochloa</taxon>
    </lineage>
</organism>
<dbReference type="Proteomes" id="UP001497457">
    <property type="component" value="Chromosome 5rd"/>
</dbReference>
<evidence type="ECO:0000313" key="3">
    <source>
        <dbReference type="Proteomes" id="UP001497457"/>
    </source>
</evidence>
<gene>
    <name evidence="2" type="ORF">URODEC1_LOCUS98066</name>
</gene>